<accession>A0ACD3RUL7</accession>
<proteinExistence type="predicted"/>
<comment type="caution">
    <text evidence="1">The sequence shown here is derived from an EMBL/GenBank/DDBJ whole genome shotgun (WGS) entry which is preliminary data.</text>
</comment>
<evidence type="ECO:0000313" key="1">
    <source>
        <dbReference type="EMBL" id="TMS22651.1"/>
    </source>
</evidence>
<dbReference type="EMBL" id="CM011675">
    <property type="protein sequence ID" value="TMS22651.1"/>
    <property type="molecule type" value="Genomic_DNA"/>
</dbReference>
<organism evidence="1 2">
    <name type="scientific">Larimichthys crocea</name>
    <name type="common">Large yellow croaker</name>
    <name type="synonym">Pseudosciaena crocea</name>
    <dbReference type="NCBI Taxonomy" id="215358"/>
    <lineage>
        <taxon>Eukaryota</taxon>
        <taxon>Metazoa</taxon>
        <taxon>Chordata</taxon>
        <taxon>Craniata</taxon>
        <taxon>Vertebrata</taxon>
        <taxon>Euteleostomi</taxon>
        <taxon>Actinopterygii</taxon>
        <taxon>Neopterygii</taxon>
        <taxon>Teleostei</taxon>
        <taxon>Neoteleostei</taxon>
        <taxon>Acanthomorphata</taxon>
        <taxon>Eupercaria</taxon>
        <taxon>Sciaenidae</taxon>
        <taxon>Larimichthys</taxon>
    </lineage>
</organism>
<reference evidence="1" key="1">
    <citation type="submission" date="2018-11" db="EMBL/GenBank/DDBJ databases">
        <title>The sequence and de novo assembly of Larimichthys crocea genome using PacBio and Hi-C technologies.</title>
        <authorList>
            <person name="Xu P."/>
            <person name="Chen B."/>
            <person name="Zhou Z."/>
            <person name="Ke Q."/>
            <person name="Wu Y."/>
            <person name="Bai H."/>
            <person name="Pu F."/>
        </authorList>
    </citation>
    <scope>NUCLEOTIDE SEQUENCE</scope>
    <source>
        <tissue evidence="1">Muscle</tissue>
    </source>
</reference>
<name>A0ACD3RUL7_LARCR</name>
<dbReference type="Proteomes" id="UP000793456">
    <property type="component" value="Chromosome II"/>
</dbReference>
<evidence type="ECO:0000313" key="2">
    <source>
        <dbReference type="Proteomes" id="UP000793456"/>
    </source>
</evidence>
<gene>
    <name evidence="1" type="ORF">E3U43_012916</name>
</gene>
<sequence>MASGKKSALLSSLADYGDDSEPDSEPEGEETVEGRAGGLVYRYDEDDLNRTEDADDKRSGDEDSRESNSEMDESDEGRDADDVEVFEPPLGVGWIGFGEGSSPINSSFVL</sequence>
<keyword evidence="2" id="KW-1185">Reference proteome</keyword>
<protein>
    <submittedName>
        <fullName evidence="1">Uncharacterized protein</fullName>
    </submittedName>
</protein>